<dbReference type="RefSeq" id="WP_282219335.1">
    <property type="nucleotide sequence ID" value="NZ_CP118246.1"/>
</dbReference>
<sequence length="148" mass="16304">MTPRCRVSLKPLRGSRSSLLFKGERLSLIESAMPPQQPLGPKRRVLLLASAAAALFMGLVAVAVPEFLNRRIRRPEDLSNKLQIVPFITVPYIERRSFGPMRLAMLIGIIAISALVLVTETNFAPVNTLMSQTSANFLPSFDTAEDTP</sequence>
<feature type="transmembrane region" description="Helical" evidence="1">
    <location>
        <begin position="103"/>
        <end position="124"/>
    </location>
</feature>
<protein>
    <submittedName>
        <fullName evidence="2">Uncharacterized protein</fullName>
    </submittedName>
</protein>
<organism evidence="2 3">
    <name type="scientific">Devosia algicola</name>
    <dbReference type="NCBI Taxonomy" id="3026418"/>
    <lineage>
        <taxon>Bacteria</taxon>
        <taxon>Pseudomonadati</taxon>
        <taxon>Pseudomonadota</taxon>
        <taxon>Alphaproteobacteria</taxon>
        <taxon>Hyphomicrobiales</taxon>
        <taxon>Devosiaceae</taxon>
        <taxon>Devosia</taxon>
    </lineage>
</organism>
<accession>A0ABY7YNN6</accession>
<keyword evidence="1" id="KW-1133">Transmembrane helix</keyword>
<keyword evidence="1" id="KW-0812">Transmembrane</keyword>
<reference evidence="2 3" key="1">
    <citation type="submission" date="2023-02" db="EMBL/GenBank/DDBJ databases">
        <title>Devosia algicola sp. nov., isolated from the phycosphere of marine algae.</title>
        <authorList>
            <person name="Kim J.M."/>
            <person name="Lee J.K."/>
            <person name="Choi B.J."/>
            <person name="Bayburt H."/>
            <person name="Jeon C.O."/>
        </authorList>
    </citation>
    <scope>NUCLEOTIDE SEQUENCE [LARGE SCALE GENOMIC DNA]</scope>
    <source>
        <strain evidence="2 3">G20-9</strain>
    </source>
</reference>
<evidence type="ECO:0000313" key="3">
    <source>
        <dbReference type="Proteomes" id="UP001220530"/>
    </source>
</evidence>
<proteinExistence type="predicted"/>
<evidence type="ECO:0000313" key="2">
    <source>
        <dbReference type="EMBL" id="WDR02933.1"/>
    </source>
</evidence>
<evidence type="ECO:0000256" key="1">
    <source>
        <dbReference type="SAM" id="Phobius"/>
    </source>
</evidence>
<gene>
    <name evidence="2" type="ORF">PSQ19_01525</name>
</gene>
<feature type="transmembrane region" description="Helical" evidence="1">
    <location>
        <begin position="45"/>
        <end position="64"/>
    </location>
</feature>
<keyword evidence="1" id="KW-0472">Membrane</keyword>
<name>A0ABY7YNN6_9HYPH</name>
<dbReference type="Proteomes" id="UP001220530">
    <property type="component" value="Chromosome"/>
</dbReference>
<dbReference type="EMBL" id="CP118246">
    <property type="protein sequence ID" value="WDR02933.1"/>
    <property type="molecule type" value="Genomic_DNA"/>
</dbReference>
<keyword evidence="3" id="KW-1185">Reference proteome</keyword>